<dbReference type="Gene3D" id="3.90.660.10">
    <property type="match status" value="1"/>
</dbReference>
<feature type="domain" description="Amine oxidase" evidence="1">
    <location>
        <begin position="83"/>
        <end position="345"/>
    </location>
</feature>
<keyword evidence="3" id="KW-1185">Reference proteome</keyword>
<protein>
    <recommendedName>
        <fullName evidence="1">Amine oxidase domain-containing protein</fullName>
    </recommendedName>
</protein>
<dbReference type="Gene3D" id="3.50.50.60">
    <property type="entry name" value="FAD/NAD(P)-binding domain"/>
    <property type="match status" value="1"/>
</dbReference>
<accession>A0AA37S9M3</accession>
<evidence type="ECO:0000259" key="1">
    <source>
        <dbReference type="Pfam" id="PF01593"/>
    </source>
</evidence>
<reference evidence="2" key="1">
    <citation type="journal article" date="2014" name="Int. J. Syst. Evol. Microbiol.">
        <title>Complete genome sequence of Corynebacterium casei LMG S-19264T (=DSM 44701T), isolated from a smear-ripened cheese.</title>
        <authorList>
            <consortium name="US DOE Joint Genome Institute (JGI-PGF)"/>
            <person name="Walter F."/>
            <person name="Albersmeier A."/>
            <person name="Kalinowski J."/>
            <person name="Ruckert C."/>
        </authorList>
    </citation>
    <scope>NUCLEOTIDE SEQUENCE</scope>
    <source>
        <strain evidence="2">NBRC 110071</strain>
    </source>
</reference>
<comment type="caution">
    <text evidence="2">The sequence shown here is derived from an EMBL/GenBank/DDBJ whole genome shotgun (WGS) entry which is preliminary data.</text>
</comment>
<evidence type="ECO:0000313" key="3">
    <source>
        <dbReference type="Proteomes" id="UP001161389"/>
    </source>
</evidence>
<gene>
    <name evidence="2" type="ORF">GCM10007876_12790</name>
</gene>
<dbReference type="GO" id="GO:0016491">
    <property type="term" value="F:oxidoreductase activity"/>
    <property type="evidence" value="ECO:0007669"/>
    <property type="project" value="InterPro"/>
</dbReference>
<dbReference type="InterPro" id="IPR002937">
    <property type="entry name" value="Amino_oxidase"/>
</dbReference>
<dbReference type="PANTHER" id="PTHR16128:SF5">
    <property type="entry name" value="FAD_NAD(P)-BINDING OXIDOREDUCTASE FAMILY PROTEIN"/>
    <property type="match status" value="1"/>
</dbReference>
<organism evidence="2 3">
    <name type="scientific">Litoribrevibacter albus</name>
    <dbReference type="NCBI Taxonomy" id="1473156"/>
    <lineage>
        <taxon>Bacteria</taxon>
        <taxon>Pseudomonadati</taxon>
        <taxon>Pseudomonadota</taxon>
        <taxon>Gammaproteobacteria</taxon>
        <taxon>Oceanospirillales</taxon>
        <taxon>Oceanospirillaceae</taxon>
        <taxon>Litoribrevibacter</taxon>
    </lineage>
</organism>
<dbReference type="Proteomes" id="UP001161389">
    <property type="component" value="Unassembled WGS sequence"/>
</dbReference>
<dbReference type="PANTHER" id="PTHR16128">
    <property type="entry name" value="FAD/NAD(P)-BINDING OXIDOREDUCTASE FAMILY PROTEIN"/>
    <property type="match status" value="1"/>
</dbReference>
<dbReference type="RefSeq" id="WP_284380153.1">
    <property type="nucleotide sequence ID" value="NZ_BSNM01000009.1"/>
</dbReference>
<proteinExistence type="predicted"/>
<dbReference type="AlphaFoldDB" id="A0AA37S9M3"/>
<dbReference type="SUPFAM" id="SSF51905">
    <property type="entry name" value="FAD/NAD(P)-binding domain"/>
    <property type="match status" value="1"/>
</dbReference>
<dbReference type="EMBL" id="BSNM01000009">
    <property type="protein sequence ID" value="GLQ30800.1"/>
    <property type="molecule type" value="Genomic_DNA"/>
</dbReference>
<reference evidence="2" key="2">
    <citation type="submission" date="2023-01" db="EMBL/GenBank/DDBJ databases">
        <title>Draft genome sequence of Litoribrevibacter albus strain NBRC 110071.</title>
        <authorList>
            <person name="Sun Q."/>
            <person name="Mori K."/>
        </authorList>
    </citation>
    <scope>NUCLEOTIDE SEQUENCE</scope>
    <source>
        <strain evidence="2">NBRC 110071</strain>
    </source>
</reference>
<name>A0AA37S9M3_9GAMM</name>
<dbReference type="Pfam" id="PF13450">
    <property type="entry name" value="NAD_binding_8"/>
    <property type="match status" value="1"/>
</dbReference>
<sequence length="357" mass="39518">MHRAQVVVIGAGMSGLAAANSIAEQGIEVLCLEKARGTGGRLSSKRINLDEHGVLSFDLGASSFYASSERFVSFIEDKCSSMQGMTRRHYVPNVRSSSLTRALAESVRLECGVKVSDIKRRNGRWLTFVEDEHGSPQVFSESLFLVLATPPEQARALIPPSHPYQAALEFVSSQPQWVSVYLVPYSVYEHIGLQVAGPLLNLNCSEIKRLSVESAKPGRTESLCNDEEQEERCVLVKLEAQPEWTNHRLELDKNEIASELWAALLREFGLEGDSNECQFRFQYTHRWLYSLPSGNVLSRSGEVTGSHHQGPHENLCLCGDYLGIREGIDGVEAAYQSGLSLAEAMVEMLTDEPALTM</sequence>
<evidence type="ECO:0000313" key="2">
    <source>
        <dbReference type="EMBL" id="GLQ30800.1"/>
    </source>
</evidence>
<dbReference type="Pfam" id="PF01593">
    <property type="entry name" value="Amino_oxidase"/>
    <property type="match status" value="1"/>
</dbReference>
<dbReference type="InterPro" id="IPR036188">
    <property type="entry name" value="FAD/NAD-bd_sf"/>
</dbReference>